<dbReference type="AlphaFoldDB" id="A0A8H3HSL2"/>
<protein>
    <submittedName>
        <fullName evidence="2">Uncharacterized protein</fullName>
    </submittedName>
</protein>
<evidence type="ECO:0000256" key="1">
    <source>
        <dbReference type="SAM" id="MobiDB-lite"/>
    </source>
</evidence>
<feature type="region of interest" description="Disordered" evidence="1">
    <location>
        <begin position="31"/>
        <end position="181"/>
    </location>
</feature>
<organism evidence="2 3">
    <name type="scientific">Rhizoctonia solani</name>
    <dbReference type="NCBI Taxonomy" id="456999"/>
    <lineage>
        <taxon>Eukaryota</taxon>
        <taxon>Fungi</taxon>
        <taxon>Dikarya</taxon>
        <taxon>Basidiomycota</taxon>
        <taxon>Agaricomycotina</taxon>
        <taxon>Agaricomycetes</taxon>
        <taxon>Cantharellales</taxon>
        <taxon>Ceratobasidiaceae</taxon>
        <taxon>Rhizoctonia</taxon>
    </lineage>
</organism>
<dbReference type="Proteomes" id="UP000663831">
    <property type="component" value="Unassembled WGS sequence"/>
</dbReference>
<accession>A0A8H3HSL2</accession>
<feature type="compositionally biased region" description="Polar residues" evidence="1">
    <location>
        <begin position="161"/>
        <end position="181"/>
    </location>
</feature>
<feature type="compositionally biased region" description="Pro residues" evidence="1">
    <location>
        <begin position="112"/>
        <end position="128"/>
    </location>
</feature>
<gene>
    <name evidence="2" type="ORF">RDB_LOCUS159093</name>
</gene>
<sequence length="204" mass="22314">MGDAGDPIVALVAAKIAEDPRYLQRILAQATGLAQPPPKESTKGQAKALNSKLHRTPTAKHDSDNEVAKELQRKCKATETQSTAAHVEPSHKKIMDEEQCQEQPRIVCPKMRPLPAPEPTVNPTPQPAEPEDRRVTADKQPKKKPCQEKESTFKLTPKSPAASTPISSLKETASEPIANTGNRVVRATKMMITVPNTRNLCPHK</sequence>
<evidence type="ECO:0000313" key="3">
    <source>
        <dbReference type="Proteomes" id="UP000663831"/>
    </source>
</evidence>
<dbReference type="EMBL" id="CAJMWV010007846">
    <property type="protein sequence ID" value="CAE6532020.1"/>
    <property type="molecule type" value="Genomic_DNA"/>
</dbReference>
<name>A0A8H3HSL2_9AGAM</name>
<feature type="compositionally biased region" description="Basic and acidic residues" evidence="1">
    <location>
        <begin position="59"/>
        <end position="77"/>
    </location>
</feature>
<proteinExistence type="predicted"/>
<feature type="compositionally biased region" description="Basic and acidic residues" evidence="1">
    <location>
        <begin position="130"/>
        <end position="152"/>
    </location>
</feature>
<reference evidence="2" key="1">
    <citation type="submission" date="2021-01" db="EMBL/GenBank/DDBJ databases">
        <authorList>
            <person name="Kaushik A."/>
        </authorList>
    </citation>
    <scope>NUCLEOTIDE SEQUENCE</scope>
    <source>
        <strain evidence="2">AG3-1AP</strain>
    </source>
</reference>
<comment type="caution">
    <text evidence="2">The sequence shown here is derived from an EMBL/GenBank/DDBJ whole genome shotgun (WGS) entry which is preliminary data.</text>
</comment>
<evidence type="ECO:0000313" key="2">
    <source>
        <dbReference type="EMBL" id="CAE6532020.1"/>
    </source>
</evidence>